<dbReference type="Pfam" id="PF03669">
    <property type="entry name" value="ASTER"/>
    <property type="match status" value="1"/>
</dbReference>
<evidence type="ECO:0000256" key="5">
    <source>
        <dbReference type="ARBA" id="ARBA00023136"/>
    </source>
</evidence>
<dbReference type="PANTHER" id="PTHR13193">
    <property type="entry name" value="CGI-140"/>
    <property type="match status" value="1"/>
</dbReference>
<feature type="transmembrane region" description="Helical" evidence="6">
    <location>
        <begin position="83"/>
        <end position="101"/>
    </location>
</feature>
<evidence type="ECO:0000313" key="8">
    <source>
        <dbReference type="Proteomes" id="UP000094527"/>
    </source>
</evidence>
<accession>A0A1D2MYX9</accession>
<evidence type="ECO:0000256" key="2">
    <source>
        <dbReference type="ARBA" id="ARBA00009066"/>
    </source>
</evidence>
<keyword evidence="5 6" id="KW-0472">Membrane</keyword>
<comment type="subcellular location">
    <subcellularLocation>
        <location evidence="1">Membrane</location>
    </subcellularLocation>
</comment>
<evidence type="ECO:0000256" key="1">
    <source>
        <dbReference type="ARBA" id="ARBA00004370"/>
    </source>
</evidence>
<evidence type="ECO:0000256" key="6">
    <source>
        <dbReference type="SAM" id="Phobius"/>
    </source>
</evidence>
<keyword evidence="3 6" id="KW-0812">Transmembrane</keyword>
<protein>
    <submittedName>
        <fullName evidence="7">Protein Asterix</fullName>
    </submittedName>
</protein>
<dbReference type="STRING" id="48709.A0A1D2MYX9"/>
<sequence length="109" mass="12195">MAAVPSSGNKRSERIKKWESYKNDMNGNPVSILDEPTVAFDTYMLFGMMFGILGVVIQVKMMAWVACYCTLFCASNYRSQADLRQLLSCFLVSGMSLLMLYSKDPSPIA</sequence>
<dbReference type="AlphaFoldDB" id="A0A1D2MYX9"/>
<dbReference type="PANTHER" id="PTHR13193:SF0">
    <property type="entry name" value="PAT COMPLEX SUBUNIT ASTERIX"/>
    <property type="match status" value="1"/>
</dbReference>
<proteinExistence type="inferred from homology"/>
<comment type="similarity">
    <text evidence="2">Belongs to the Asterix family.</text>
</comment>
<keyword evidence="4 6" id="KW-1133">Transmembrane helix</keyword>
<gene>
    <name evidence="7" type="ORF">Ocin01_08474</name>
</gene>
<dbReference type="Proteomes" id="UP000094527">
    <property type="component" value="Unassembled WGS sequence"/>
</dbReference>
<dbReference type="GO" id="GO:0044183">
    <property type="term" value="F:protein folding chaperone"/>
    <property type="evidence" value="ECO:0007669"/>
    <property type="project" value="InterPro"/>
</dbReference>
<keyword evidence="8" id="KW-1185">Reference proteome</keyword>
<dbReference type="GO" id="GO:0045048">
    <property type="term" value="P:protein insertion into ER membrane"/>
    <property type="evidence" value="ECO:0007669"/>
    <property type="project" value="InterPro"/>
</dbReference>
<dbReference type="EMBL" id="LJIJ01000373">
    <property type="protein sequence ID" value="ODM98212.1"/>
    <property type="molecule type" value="Genomic_DNA"/>
</dbReference>
<evidence type="ECO:0000313" key="7">
    <source>
        <dbReference type="EMBL" id="ODM98212.1"/>
    </source>
</evidence>
<comment type="caution">
    <text evidence="7">The sequence shown here is derived from an EMBL/GenBank/DDBJ whole genome shotgun (WGS) entry which is preliminary data.</text>
</comment>
<organism evidence="7 8">
    <name type="scientific">Orchesella cincta</name>
    <name type="common">Springtail</name>
    <name type="synonym">Podura cincta</name>
    <dbReference type="NCBI Taxonomy" id="48709"/>
    <lineage>
        <taxon>Eukaryota</taxon>
        <taxon>Metazoa</taxon>
        <taxon>Ecdysozoa</taxon>
        <taxon>Arthropoda</taxon>
        <taxon>Hexapoda</taxon>
        <taxon>Collembola</taxon>
        <taxon>Entomobryomorpha</taxon>
        <taxon>Entomobryoidea</taxon>
        <taxon>Orchesellidae</taxon>
        <taxon>Orchesellinae</taxon>
        <taxon>Orchesella</taxon>
    </lineage>
</organism>
<evidence type="ECO:0000256" key="3">
    <source>
        <dbReference type="ARBA" id="ARBA00022692"/>
    </source>
</evidence>
<feature type="transmembrane region" description="Helical" evidence="6">
    <location>
        <begin position="43"/>
        <end position="71"/>
    </location>
</feature>
<reference evidence="7 8" key="1">
    <citation type="journal article" date="2016" name="Genome Biol. Evol.">
        <title>Gene Family Evolution Reflects Adaptation to Soil Environmental Stressors in the Genome of the Collembolan Orchesella cincta.</title>
        <authorList>
            <person name="Faddeeva-Vakhrusheva A."/>
            <person name="Derks M.F."/>
            <person name="Anvar S.Y."/>
            <person name="Agamennone V."/>
            <person name="Suring W."/>
            <person name="Smit S."/>
            <person name="van Straalen N.M."/>
            <person name="Roelofs D."/>
        </authorList>
    </citation>
    <scope>NUCLEOTIDE SEQUENCE [LARGE SCALE GENOMIC DNA]</scope>
    <source>
        <tissue evidence="7">Mixed pool</tissue>
    </source>
</reference>
<dbReference type="InterPro" id="IPR005351">
    <property type="entry name" value="ASTER"/>
</dbReference>
<name>A0A1D2MYX9_ORCCI</name>
<dbReference type="GO" id="GO:0005789">
    <property type="term" value="C:endoplasmic reticulum membrane"/>
    <property type="evidence" value="ECO:0007669"/>
    <property type="project" value="InterPro"/>
</dbReference>
<evidence type="ECO:0000256" key="4">
    <source>
        <dbReference type="ARBA" id="ARBA00022989"/>
    </source>
</evidence>